<proteinExistence type="predicted"/>
<keyword evidence="1" id="KW-0812">Transmembrane</keyword>
<accession>A0A348W9Z9</accession>
<reference evidence="2 3" key="1">
    <citation type="journal article" date="2018" name="Nat. Biotechnol.">
        <title>A standardized bacterial taxonomy based on genome phylogeny substantially revises the tree of life.</title>
        <authorList>
            <person name="Parks D.H."/>
            <person name="Chuvochina M."/>
            <person name="Waite D.W."/>
            <person name="Rinke C."/>
            <person name="Skarshewski A."/>
            <person name="Chaumeil P.A."/>
            <person name="Hugenholtz P."/>
        </authorList>
    </citation>
    <scope>NUCLEOTIDE SEQUENCE [LARGE SCALE GENOMIC DNA]</scope>
    <source>
        <strain evidence="2">UBA9169</strain>
    </source>
</reference>
<keyword evidence="1" id="KW-1133">Transmembrane helix</keyword>
<evidence type="ECO:0000256" key="1">
    <source>
        <dbReference type="SAM" id="Phobius"/>
    </source>
</evidence>
<sequence>MHGILTIPLRNLAWLGFFAAILAAWYAMYAMAMQMDLDLLGRPGAMGERMRQMDPRMPMYMPMA</sequence>
<organism evidence="2 3">
    <name type="scientific">Roseovarius nubinhibens</name>
    <dbReference type="NCBI Taxonomy" id="314263"/>
    <lineage>
        <taxon>Bacteria</taxon>
        <taxon>Pseudomonadati</taxon>
        <taxon>Pseudomonadota</taxon>
        <taxon>Alphaproteobacteria</taxon>
        <taxon>Rhodobacterales</taxon>
        <taxon>Roseobacteraceae</taxon>
        <taxon>Roseovarius</taxon>
    </lineage>
</organism>
<feature type="transmembrane region" description="Helical" evidence="1">
    <location>
        <begin position="12"/>
        <end position="32"/>
    </location>
</feature>
<feature type="non-terminal residue" evidence="2">
    <location>
        <position position="64"/>
    </location>
</feature>
<evidence type="ECO:0000313" key="2">
    <source>
        <dbReference type="EMBL" id="HAR51361.1"/>
    </source>
</evidence>
<evidence type="ECO:0000313" key="3">
    <source>
        <dbReference type="Proteomes" id="UP000264719"/>
    </source>
</evidence>
<comment type="caution">
    <text evidence="2">The sequence shown here is derived from an EMBL/GenBank/DDBJ whole genome shotgun (WGS) entry which is preliminary data.</text>
</comment>
<keyword evidence="1" id="KW-0472">Membrane</keyword>
<protein>
    <submittedName>
        <fullName evidence="2">Uncharacterized protein</fullName>
    </submittedName>
</protein>
<dbReference type="Proteomes" id="UP000264719">
    <property type="component" value="Unassembled WGS sequence"/>
</dbReference>
<dbReference type="EMBL" id="DMVW01000054">
    <property type="protein sequence ID" value="HAR51361.1"/>
    <property type="molecule type" value="Genomic_DNA"/>
</dbReference>
<gene>
    <name evidence="2" type="ORF">DCS45_05715</name>
</gene>
<dbReference type="AlphaFoldDB" id="A0A348W9Z9"/>
<name>A0A348W9Z9_9RHOB</name>